<dbReference type="Gene3D" id="2.60.40.3140">
    <property type="match status" value="1"/>
</dbReference>
<gene>
    <name evidence="3" type="ORF">ERS852494_03851</name>
    <name evidence="4" type="ORF">ERS852558_01716</name>
</gene>
<dbReference type="RefSeq" id="WP_055173601.1">
    <property type="nucleotide sequence ID" value="NZ_CP081920.1"/>
</dbReference>
<feature type="domain" description="DUF3857" evidence="2">
    <location>
        <begin position="80"/>
        <end position="212"/>
    </location>
</feature>
<evidence type="ECO:0000313" key="6">
    <source>
        <dbReference type="Proteomes" id="UP000095725"/>
    </source>
</evidence>
<dbReference type="Gene3D" id="3.10.620.30">
    <property type="match status" value="1"/>
</dbReference>
<dbReference type="AlphaFoldDB" id="A0A174T961"/>
<feature type="chain" id="PRO_5014252632" description="DUF3857 domain-containing protein" evidence="1">
    <location>
        <begin position="24"/>
        <end position="677"/>
    </location>
</feature>
<protein>
    <recommendedName>
        <fullName evidence="2">DUF3857 domain-containing protein</fullName>
    </recommendedName>
</protein>
<evidence type="ECO:0000313" key="4">
    <source>
        <dbReference type="EMBL" id="CUQ06674.1"/>
    </source>
</evidence>
<keyword evidence="1" id="KW-0732">Signal</keyword>
<dbReference type="Proteomes" id="UP000095657">
    <property type="component" value="Unassembled WGS sequence"/>
</dbReference>
<dbReference type="EMBL" id="CZAI01000011">
    <property type="protein sequence ID" value="CUQ06609.1"/>
    <property type="molecule type" value="Genomic_DNA"/>
</dbReference>
<reference evidence="5 6" key="1">
    <citation type="submission" date="2015-09" db="EMBL/GenBank/DDBJ databases">
        <authorList>
            <consortium name="Pathogen Informatics"/>
        </authorList>
    </citation>
    <scope>NUCLEOTIDE SEQUENCE [LARGE SCALE GENOMIC DNA]</scope>
    <source>
        <strain evidence="3 5">2789STDY5834880</strain>
        <strain evidence="4 6">2789STDY5834946</strain>
    </source>
</reference>
<dbReference type="InterPro" id="IPR024618">
    <property type="entry name" value="DUF3857"/>
</dbReference>
<proteinExistence type="predicted"/>
<name>A0A174T961_9BACE</name>
<evidence type="ECO:0000313" key="3">
    <source>
        <dbReference type="EMBL" id="CUQ06609.1"/>
    </source>
</evidence>
<organism evidence="4 6">
    <name type="scientific">Bacteroides caccae</name>
    <dbReference type="NCBI Taxonomy" id="47678"/>
    <lineage>
        <taxon>Bacteria</taxon>
        <taxon>Pseudomonadati</taxon>
        <taxon>Bacteroidota</taxon>
        <taxon>Bacteroidia</taxon>
        <taxon>Bacteroidales</taxon>
        <taxon>Bacteroidaceae</taxon>
        <taxon>Bacteroides</taxon>
    </lineage>
</organism>
<accession>A0A174T961</accession>
<dbReference type="STRING" id="47678.ERS852494_03851"/>
<sequence length="677" mass="78962">MKKLFILFTLLLQLLSPIYPQQAATVITPSLKYGKPSKEELLFTTYTPDTTATALYLFHQGQSNFTYHDGFQLITEHWIRIKILKPQGTAYADVSVPFYAPTDKEEGEERASEVEGCSYNMENGKCVKTPMKRESISFERIDNRYKILKFSLPAVKEGTIIEYHYKLYSDYFIHIDNWMMQEELPMLYNQYKITIPNVFIYNIELRGKDYIQMKQKESALHATAREGGTAGINKDFTILAQETTFISQNLPAIRQDEPYCWCPEDYKVQISFDLQGTNFPGKEYEPYSQKWEDVDKQLIKPENTQFGVFLSFINPFRPETKEIFTSKMNFEERIIHSFRLLKKKLAWNGRYNLYSKDLEKVIQKGSGSNADLNFILISILKDFGLKAYPVVLSRRSAGMLPHNFPSLQKLNTFVIAVYDTDKEKYVFLDSSMDIPSLNILPPDLSVNQARILSPTEKEENKWVDLMMLTENTSFMNIKAKLEGNLIKGHRSTVLHGQEAVEYQKKRQQEQDSIVPDPTTEITPKDRLTVTNLKMEHTENDPGTIKEELDFTIQTEQVGDHLYINPMLFPQLETNPFIQTDRVLPVEFPYPYKFTLLCKLALPEGYEVEELPQSQFIRAEGDHLQCRYMVQKQGNTILVSYRFHLKEYIFLPEHYKQLQDMWTKIIEKNHTLIVLKKI</sequence>
<evidence type="ECO:0000259" key="2">
    <source>
        <dbReference type="Pfam" id="PF12969"/>
    </source>
</evidence>
<dbReference type="Pfam" id="PF12969">
    <property type="entry name" value="DUF3857"/>
    <property type="match status" value="1"/>
</dbReference>
<evidence type="ECO:0000313" key="5">
    <source>
        <dbReference type="Proteomes" id="UP000095657"/>
    </source>
</evidence>
<dbReference type="Proteomes" id="UP000095725">
    <property type="component" value="Unassembled WGS sequence"/>
</dbReference>
<dbReference type="EMBL" id="CZBL01000006">
    <property type="protein sequence ID" value="CUQ06674.1"/>
    <property type="molecule type" value="Genomic_DNA"/>
</dbReference>
<feature type="signal peptide" evidence="1">
    <location>
        <begin position="1"/>
        <end position="23"/>
    </location>
</feature>
<evidence type="ECO:0000256" key="1">
    <source>
        <dbReference type="SAM" id="SignalP"/>
    </source>
</evidence>
<dbReference type="Gene3D" id="2.60.120.1130">
    <property type="match status" value="1"/>
</dbReference>